<dbReference type="RefSeq" id="WP_119866417.1">
    <property type="nucleotide sequence ID" value="NZ_CP016786.1"/>
</dbReference>
<protein>
    <recommendedName>
        <fullName evidence="2">VanZ-like domain-containing protein</fullName>
    </recommendedName>
</protein>
<dbReference type="NCBIfam" id="NF037970">
    <property type="entry name" value="vanZ_1"/>
    <property type="match status" value="1"/>
</dbReference>
<dbReference type="Proteomes" id="UP000264883">
    <property type="component" value="Chromosome"/>
</dbReference>
<proteinExistence type="predicted"/>
<evidence type="ECO:0000256" key="1">
    <source>
        <dbReference type="SAM" id="Phobius"/>
    </source>
</evidence>
<dbReference type="InterPro" id="IPR006976">
    <property type="entry name" value="VanZ-like"/>
</dbReference>
<dbReference type="PIRSF" id="PIRSF019083">
    <property type="entry name" value="UCP019083_VanZ"/>
    <property type="match status" value="1"/>
</dbReference>
<evidence type="ECO:0000313" key="4">
    <source>
        <dbReference type="Proteomes" id="UP000264883"/>
    </source>
</evidence>
<feature type="transmembrane region" description="Helical" evidence="1">
    <location>
        <begin position="7"/>
        <end position="24"/>
    </location>
</feature>
<dbReference type="OrthoDB" id="291892at2"/>
<reference evidence="3 4" key="1">
    <citation type="submission" date="2016-08" db="EMBL/GenBank/DDBJ databases">
        <title>Complete Genome Sequence Of The Indigo Reducing Clostridium isatidis DSM15098.</title>
        <authorList>
            <person name="Little G.T."/>
            <person name="Minton N.P."/>
        </authorList>
    </citation>
    <scope>NUCLEOTIDE SEQUENCE [LARGE SCALE GENOMIC DNA]</scope>
    <source>
        <strain evidence="3 4">DSM 15098</strain>
    </source>
</reference>
<keyword evidence="4" id="KW-1185">Reference proteome</keyword>
<feature type="transmembrane region" description="Helical" evidence="1">
    <location>
        <begin position="117"/>
        <end position="137"/>
    </location>
</feature>
<name>A0A343JFI5_9CLOT</name>
<dbReference type="EMBL" id="CP016786">
    <property type="protein sequence ID" value="ASW44293.1"/>
    <property type="molecule type" value="Genomic_DNA"/>
</dbReference>
<evidence type="ECO:0000313" key="3">
    <source>
        <dbReference type="EMBL" id="ASW44293.1"/>
    </source>
</evidence>
<keyword evidence="1" id="KW-0472">Membrane</keyword>
<dbReference type="AlphaFoldDB" id="A0A343JFI5"/>
<dbReference type="InterPro" id="IPR016747">
    <property type="entry name" value="Phosphotransbutyrylase"/>
</dbReference>
<evidence type="ECO:0000259" key="2">
    <source>
        <dbReference type="Pfam" id="PF04892"/>
    </source>
</evidence>
<feature type="domain" description="VanZ-like" evidence="2">
    <location>
        <begin position="10"/>
        <end position="137"/>
    </location>
</feature>
<keyword evidence="1" id="KW-0812">Transmembrane</keyword>
<gene>
    <name evidence="3" type="ORF">BEN51_12790</name>
</gene>
<dbReference type="Pfam" id="PF04892">
    <property type="entry name" value="VanZ"/>
    <property type="match status" value="1"/>
</dbReference>
<dbReference type="KEGG" id="cia:BEN51_12790"/>
<keyword evidence="1" id="KW-1133">Transmembrane helix</keyword>
<organism evidence="3 4">
    <name type="scientific">Clostridium isatidis</name>
    <dbReference type="NCBI Taxonomy" id="182773"/>
    <lineage>
        <taxon>Bacteria</taxon>
        <taxon>Bacillati</taxon>
        <taxon>Bacillota</taxon>
        <taxon>Clostridia</taxon>
        <taxon>Eubacteriales</taxon>
        <taxon>Clostridiaceae</taxon>
        <taxon>Clostridium</taxon>
    </lineage>
</organism>
<accession>A0A343JFI5</accession>
<sequence length="150" mass="17698">MSKSKRIISWIFLLGWMVLIFYMSNQPADISNSQSEFVIMIFNYIGIELNDYFGELASLVVRKGAHFTEYLILFFFSYNLSKIYFEKRNKLYSIMFVFLYAISDEFHQYFIPGREMKFLDVIIDTCGGIFGSILINIKNSLKKLKLKKNI</sequence>
<feature type="transmembrane region" description="Helical" evidence="1">
    <location>
        <begin position="92"/>
        <end position="111"/>
    </location>
</feature>